<dbReference type="Proteomes" id="UP000233524">
    <property type="component" value="Unassembled WGS sequence"/>
</dbReference>
<evidence type="ECO:0000259" key="5">
    <source>
        <dbReference type="Pfam" id="PF04438"/>
    </source>
</evidence>
<dbReference type="Pfam" id="PF04438">
    <property type="entry name" value="zf-HIT"/>
    <property type="match status" value="1"/>
</dbReference>
<keyword evidence="1" id="KW-0479">Metal-binding</keyword>
<dbReference type="InterPro" id="IPR007529">
    <property type="entry name" value="Znf_HIT"/>
</dbReference>
<protein>
    <recommendedName>
        <fullName evidence="5">HIT-type domain-containing protein</fullName>
    </recommendedName>
</protein>
<dbReference type="STRING" id="41688.A0A2N3N2C8"/>
<evidence type="ECO:0000313" key="6">
    <source>
        <dbReference type="EMBL" id="PKS06588.1"/>
    </source>
</evidence>
<keyword evidence="3" id="KW-0862">Zinc</keyword>
<dbReference type="InParanoid" id="A0A2N3N2C8"/>
<dbReference type="PANTHER" id="PTHR13093">
    <property type="entry name" value="ZINC FINGER HIT DOMAIN CONTAINING PROTEIN 1"/>
    <property type="match status" value="1"/>
</dbReference>
<dbReference type="InterPro" id="IPR039723">
    <property type="entry name" value="Vps71/ZNHIT1"/>
</dbReference>
<feature type="compositionally biased region" description="Polar residues" evidence="4">
    <location>
        <begin position="86"/>
        <end position="95"/>
    </location>
</feature>
<dbReference type="CDD" id="cd21437">
    <property type="entry name" value="zf-HIT_ZNHIT1_like"/>
    <property type="match status" value="1"/>
</dbReference>
<evidence type="ECO:0000256" key="4">
    <source>
        <dbReference type="SAM" id="MobiDB-lite"/>
    </source>
</evidence>
<keyword evidence="7" id="KW-1185">Reference proteome</keyword>
<feature type="domain" description="HIT-type" evidence="5">
    <location>
        <begin position="259"/>
        <end position="286"/>
    </location>
</feature>
<proteinExistence type="predicted"/>
<organism evidence="6 7">
    <name type="scientific">Lomentospora prolificans</name>
    <dbReference type="NCBI Taxonomy" id="41688"/>
    <lineage>
        <taxon>Eukaryota</taxon>
        <taxon>Fungi</taxon>
        <taxon>Dikarya</taxon>
        <taxon>Ascomycota</taxon>
        <taxon>Pezizomycotina</taxon>
        <taxon>Sordariomycetes</taxon>
        <taxon>Hypocreomycetidae</taxon>
        <taxon>Microascales</taxon>
        <taxon>Microascaceae</taxon>
        <taxon>Lomentospora</taxon>
    </lineage>
</organism>
<evidence type="ECO:0000313" key="7">
    <source>
        <dbReference type="Proteomes" id="UP000233524"/>
    </source>
</evidence>
<dbReference type="GO" id="GO:0008270">
    <property type="term" value="F:zinc ion binding"/>
    <property type="evidence" value="ECO:0007669"/>
    <property type="project" value="UniProtKB-KW"/>
</dbReference>
<evidence type="ECO:0000256" key="3">
    <source>
        <dbReference type="ARBA" id="ARBA00022833"/>
    </source>
</evidence>
<dbReference type="AlphaFoldDB" id="A0A2N3N2C8"/>
<feature type="region of interest" description="Disordered" evidence="4">
    <location>
        <begin position="130"/>
        <end position="202"/>
    </location>
</feature>
<gene>
    <name evidence="6" type="ORF">jhhlp_007336</name>
</gene>
<comment type="caution">
    <text evidence="6">The sequence shown here is derived from an EMBL/GenBank/DDBJ whole genome shotgun (WGS) entry which is preliminary data.</text>
</comment>
<dbReference type="EMBL" id="NLAX01001034">
    <property type="protein sequence ID" value="PKS06588.1"/>
    <property type="molecule type" value="Genomic_DNA"/>
</dbReference>
<keyword evidence="2" id="KW-0863">Zinc-finger</keyword>
<dbReference type="VEuPathDB" id="FungiDB:jhhlp_007336"/>
<feature type="region of interest" description="Disordered" evidence="4">
    <location>
        <begin position="31"/>
        <end position="58"/>
    </location>
</feature>
<dbReference type="OrthoDB" id="74807at2759"/>
<reference evidence="6 7" key="1">
    <citation type="journal article" date="2017" name="G3 (Bethesda)">
        <title>First Draft Genome Sequence of the Pathogenic Fungus Lomentospora prolificans (Formerly Scedosporium prolificans).</title>
        <authorList>
            <person name="Luo R."/>
            <person name="Zimin A."/>
            <person name="Workman R."/>
            <person name="Fan Y."/>
            <person name="Pertea G."/>
            <person name="Grossman N."/>
            <person name="Wear M.P."/>
            <person name="Jia B."/>
            <person name="Miller H."/>
            <person name="Casadevall A."/>
            <person name="Timp W."/>
            <person name="Zhang S.X."/>
            <person name="Salzberg S.L."/>
        </authorList>
    </citation>
    <scope>NUCLEOTIDE SEQUENCE [LARGE SCALE GENOMIC DNA]</scope>
    <source>
        <strain evidence="6 7">JHH-5317</strain>
    </source>
</reference>
<feature type="region of interest" description="Disordered" evidence="4">
    <location>
        <begin position="71"/>
        <end position="95"/>
    </location>
</feature>
<evidence type="ECO:0000256" key="1">
    <source>
        <dbReference type="ARBA" id="ARBA00022723"/>
    </source>
</evidence>
<accession>A0A2N3N2C8</accession>
<feature type="compositionally biased region" description="Acidic residues" evidence="4">
    <location>
        <begin position="189"/>
        <end position="198"/>
    </location>
</feature>
<dbReference type="GO" id="GO:0005634">
    <property type="term" value="C:nucleus"/>
    <property type="evidence" value="ECO:0007669"/>
    <property type="project" value="UniProtKB-ARBA"/>
</dbReference>
<evidence type="ECO:0000256" key="2">
    <source>
        <dbReference type="ARBA" id="ARBA00022771"/>
    </source>
</evidence>
<name>A0A2N3N2C8_9PEZI</name>
<sequence>MDNFGVIELAGAKTTVAPGWAYVPDLAGNPVGATQPTGRKRAAARGQGLSLSDQTAREEARIRKELEALDREGSRDAVIPVPVKGRTTQSKSTPNVRKILQSMKTFANHLDDFEAMQGSADNNPLANAATVAREQPPKPSNSRRKPPPKSASSSAKGTPKAGTPKPQADIIMSDSSTPILTPLSRATEDVEMADDDKEEDTKRQVLTINGVDNVETLLAARVPDTPSDAELRALLAVPPLTYTQARAGRTEEDARYPVRTFCSVCGYWGKVKCVKCGTRVCALDCLDLHREECVSRYGL</sequence>
<dbReference type="GO" id="GO:0006338">
    <property type="term" value="P:chromatin remodeling"/>
    <property type="evidence" value="ECO:0007669"/>
    <property type="project" value="InterPro"/>
</dbReference>